<dbReference type="Pfam" id="PF05977">
    <property type="entry name" value="MFS_3"/>
    <property type="match status" value="1"/>
</dbReference>
<feature type="transmembrane region" description="Helical" evidence="7">
    <location>
        <begin position="233"/>
        <end position="258"/>
    </location>
</feature>
<dbReference type="AlphaFoldDB" id="D6TT62"/>
<feature type="domain" description="Major facilitator superfamily (MFS) profile" evidence="8">
    <location>
        <begin position="24"/>
        <end position="410"/>
    </location>
</feature>
<dbReference type="PROSITE" id="PS50850">
    <property type="entry name" value="MFS"/>
    <property type="match status" value="1"/>
</dbReference>
<dbReference type="RefSeq" id="WP_007914432.1">
    <property type="nucleotide sequence ID" value="NZ_ADVG01000003.1"/>
</dbReference>
<feature type="transmembrane region" description="Helical" evidence="7">
    <location>
        <begin position="321"/>
        <end position="347"/>
    </location>
</feature>
<dbReference type="GO" id="GO:0005886">
    <property type="term" value="C:plasma membrane"/>
    <property type="evidence" value="ECO:0007669"/>
    <property type="project" value="UniProtKB-SubCell"/>
</dbReference>
<protein>
    <submittedName>
        <fullName evidence="9">Major facilitator superfamily MFS_1</fullName>
    </submittedName>
</protein>
<evidence type="ECO:0000256" key="5">
    <source>
        <dbReference type="ARBA" id="ARBA00022989"/>
    </source>
</evidence>
<feature type="transmembrane region" description="Helical" evidence="7">
    <location>
        <begin position="359"/>
        <end position="382"/>
    </location>
</feature>
<keyword evidence="2" id="KW-0813">Transport</keyword>
<evidence type="ECO:0000256" key="6">
    <source>
        <dbReference type="ARBA" id="ARBA00023136"/>
    </source>
</evidence>
<name>D6TT62_KTERA</name>
<dbReference type="SUPFAM" id="SSF103473">
    <property type="entry name" value="MFS general substrate transporter"/>
    <property type="match status" value="1"/>
</dbReference>
<evidence type="ECO:0000256" key="1">
    <source>
        <dbReference type="ARBA" id="ARBA00004651"/>
    </source>
</evidence>
<sequence>MSKYTLVPEQHAARFRFAALHSRAFALLWLGGIVSYIGTQIQLIGTTWLVIHFPHAALWLGGLSLCFALPMTLLPPLGGWLADRINRMTLLKWARGIQIALPVLVACLLMSGHLQLWMLSVHTFLVGVATAFSLPANQTLLPSLVPEEEVQSATSLQSAMFASATLVGPALGGVLLQPVGVAGLFLVDALSTLAVFLPLFLLHGISRRENVRRQAPNHHLMDGFRAIFQHRDLVALLVMAMCLCLLQGGSQTLLPLFAQETFHVGADGYGWLRTISGAGAVLSSLLLSAVGTIRRTTVLIVGATLLQASVLLLFANVPVFGLALVLLFLAGISGTLASALVQTQLYLVAPEQFRGSTMALYIVALVGFNAIGGMIGGSVAQASSCSQAVTWIVLVVMAVMLFFLLSHKRRGTRRARPRER</sequence>
<dbReference type="InParanoid" id="D6TT62"/>
<keyword evidence="4 7" id="KW-0812">Transmembrane</keyword>
<keyword evidence="3" id="KW-1003">Cell membrane</keyword>
<evidence type="ECO:0000313" key="10">
    <source>
        <dbReference type="Proteomes" id="UP000004508"/>
    </source>
</evidence>
<dbReference type="OrthoDB" id="9775268at2"/>
<keyword evidence="6 7" id="KW-0472">Membrane</keyword>
<dbReference type="Gene3D" id="1.20.1250.20">
    <property type="entry name" value="MFS general substrate transporter like domains"/>
    <property type="match status" value="1"/>
</dbReference>
<dbReference type="CDD" id="cd06173">
    <property type="entry name" value="MFS_MefA_like"/>
    <property type="match status" value="1"/>
</dbReference>
<dbReference type="InterPro" id="IPR010290">
    <property type="entry name" value="TM_effector"/>
</dbReference>
<feature type="transmembrane region" description="Helical" evidence="7">
    <location>
        <begin position="182"/>
        <end position="202"/>
    </location>
</feature>
<evidence type="ECO:0000256" key="4">
    <source>
        <dbReference type="ARBA" id="ARBA00022692"/>
    </source>
</evidence>
<comment type="subcellular location">
    <subcellularLocation>
        <location evidence="1">Cell membrane</location>
        <topology evidence="1">Multi-pass membrane protein</topology>
    </subcellularLocation>
</comment>
<gene>
    <name evidence="9" type="ORF">Krac_4602</name>
</gene>
<feature type="transmembrane region" description="Helical" evidence="7">
    <location>
        <begin position="57"/>
        <end position="81"/>
    </location>
</feature>
<evidence type="ECO:0000259" key="8">
    <source>
        <dbReference type="PROSITE" id="PS50850"/>
    </source>
</evidence>
<dbReference type="STRING" id="485913.Krac_4602"/>
<dbReference type="GO" id="GO:0022857">
    <property type="term" value="F:transmembrane transporter activity"/>
    <property type="evidence" value="ECO:0007669"/>
    <property type="project" value="InterPro"/>
</dbReference>
<dbReference type="InterPro" id="IPR036259">
    <property type="entry name" value="MFS_trans_sf"/>
</dbReference>
<feature type="transmembrane region" description="Helical" evidence="7">
    <location>
        <begin position="93"/>
        <end position="111"/>
    </location>
</feature>
<comment type="caution">
    <text evidence="9">The sequence shown here is derived from an EMBL/GenBank/DDBJ whole genome shotgun (WGS) entry which is preliminary data.</text>
</comment>
<reference evidence="9 10" key="1">
    <citation type="journal article" date="2011" name="Stand. Genomic Sci.">
        <title>Non-contiguous finished genome sequence and contextual data of the filamentous soil bacterium Ktedonobacter racemifer type strain (SOSP1-21).</title>
        <authorList>
            <person name="Chang Y.J."/>
            <person name="Land M."/>
            <person name="Hauser L."/>
            <person name="Chertkov O."/>
            <person name="Del Rio T.G."/>
            <person name="Nolan M."/>
            <person name="Copeland A."/>
            <person name="Tice H."/>
            <person name="Cheng J.F."/>
            <person name="Lucas S."/>
            <person name="Han C."/>
            <person name="Goodwin L."/>
            <person name="Pitluck S."/>
            <person name="Ivanova N."/>
            <person name="Ovchinikova G."/>
            <person name="Pati A."/>
            <person name="Chen A."/>
            <person name="Palaniappan K."/>
            <person name="Mavromatis K."/>
            <person name="Liolios K."/>
            <person name="Brettin T."/>
            <person name="Fiebig A."/>
            <person name="Rohde M."/>
            <person name="Abt B."/>
            <person name="Goker M."/>
            <person name="Detter J.C."/>
            <person name="Woyke T."/>
            <person name="Bristow J."/>
            <person name="Eisen J.A."/>
            <person name="Markowitz V."/>
            <person name="Hugenholtz P."/>
            <person name="Kyrpides N.C."/>
            <person name="Klenk H.P."/>
            <person name="Lapidus A."/>
        </authorList>
    </citation>
    <scope>NUCLEOTIDE SEQUENCE [LARGE SCALE GENOMIC DNA]</scope>
    <source>
        <strain evidence="10">DSM 44963</strain>
    </source>
</reference>
<evidence type="ECO:0000256" key="3">
    <source>
        <dbReference type="ARBA" id="ARBA00022475"/>
    </source>
</evidence>
<evidence type="ECO:0000256" key="2">
    <source>
        <dbReference type="ARBA" id="ARBA00022448"/>
    </source>
</evidence>
<keyword evidence="5 7" id="KW-1133">Transmembrane helix</keyword>
<proteinExistence type="predicted"/>
<dbReference type="EMBL" id="ADVG01000003">
    <property type="protein sequence ID" value="EFH83613.1"/>
    <property type="molecule type" value="Genomic_DNA"/>
</dbReference>
<dbReference type="Proteomes" id="UP000004508">
    <property type="component" value="Unassembled WGS sequence"/>
</dbReference>
<dbReference type="eggNOG" id="COG2814">
    <property type="taxonomic scope" value="Bacteria"/>
</dbReference>
<organism evidence="9 10">
    <name type="scientific">Ktedonobacter racemifer DSM 44963</name>
    <dbReference type="NCBI Taxonomy" id="485913"/>
    <lineage>
        <taxon>Bacteria</taxon>
        <taxon>Bacillati</taxon>
        <taxon>Chloroflexota</taxon>
        <taxon>Ktedonobacteria</taxon>
        <taxon>Ktedonobacterales</taxon>
        <taxon>Ktedonobacteraceae</taxon>
        <taxon>Ktedonobacter</taxon>
    </lineage>
</organism>
<feature type="transmembrane region" description="Helical" evidence="7">
    <location>
        <begin position="388"/>
        <end position="406"/>
    </location>
</feature>
<dbReference type="InterPro" id="IPR020846">
    <property type="entry name" value="MFS_dom"/>
</dbReference>
<accession>D6TT62</accession>
<evidence type="ECO:0000256" key="7">
    <source>
        <dbReference type="SAM" id="Phobius"/>
    </source>
</evidence>
<evidence type="ECO:0000313" key="9">
    <source>
        <dbReference type="EMBL" id="EFH83613.1"/>
    </source>
</evidence>
<feature type="transmembrane region" description="Helical" evidence="7">
    <location>
        <begin position="270"/>
        <end position="290"/>
    </location>
</feature>
<dbReference type="PANTHER" id="PTHR23513">
    <property type="entry name" value="INTEGRAL MEMBRANE EFFLUX PROTEIN-RELATED"/>
    <property type="match status" value="1"/>
</dbReference>
<feature type="transmembrane region" description="Helical" evidence="7">
    <location>
        <begin position="297"/>
        <end position="315"/>
    </location>
</feature>
<feature type="transmembrane region" description="Helical" evidence="7">
    <location>
        <begin position="24"/>
        <end position="51"/>
    </location>
</feature>
<keyword evidence="10" id="KW-1185">Reference proteome</keyword>
<dbReference type="PANTHER" id="PTHR23513:SF11">
    <property type="entry name" value="STAPHYLOFERRIN A TRANSPORTER"/>
    <property type="match status" value="1"/>
</dbReference>